<accession>A0A8J4T562</accession>
<feature type="compositionally biased region" description="Polar residues" evidence="1">
    <location>
        <begin position="1569"/>
        <end position="1585"/>
    </location>
</feature>
<feature type="compositionally biased region" description="Basic residues" evidence="1">
    <location>
        <begin position="1930"/>
        <end position="1939"/>
    </location>
</feature>
<dbReference type="Proteomes" id="UP000748531">
    <property type="component" value="Unassembled WGS sequence"/>
</dbReference>
<name>A0A8J4T562_9TREM</name>
<reference evidence="3" key="1">
    <citation type="submission" date="2019-05" db="EMBL/GenBank/DDBJ databases">
        <title>Annotation for the trematode Paragonimus heterotremus.</title>
        <authorList>
            <person name="Choi Y.-J."/>
        </authorList>
    </citation>
    <scope>NUCLEOTIDE SEQUENCE</scope>
    <source>
        <strain evidence="3">LC</strain>
    </source>
</reference>
<feature type="region of interest" description="Disordered" evidence="1">
    <location>
        <begin position="1036"/>
        <end position="1091"/>
    </location>
</feature>
<evidence type="ECO:0000259" key="2">
    <source>
        <dbReference type="Pfam" id="PF02259"/>
    </source>
</evidence>
<feature type="region of interest" description="Disordered" evidence="1">
    <location>
        <begin position="954"/>
        <end position="976"/>
    </location>
</feature>
<dbReference type="Pfam" id="PF02259">
    <property type="entry name" value="FAT"/>
    <property type="match status" value="1"/>
</dbReference>
<feature type="region of interest" description="Disordered" evidence="1">
    <location>
        <begin position="1174"/>
        <end position="1204"/>
    </location>
</feature>
<organism evidence="3 4">
    <name type="scientific">Paragonimus heterotremus</name>
    <dbReference type="NCBI Taxonomy" id="100268"/>
    <lineage>
        <taxon>Eukaryota</taxon>
        <taxon>Metazoa</taxon>
        <taxon>Spiralia</taxon>
        <taxon>Lophotrochozoa</taxon>
        <taxon>Platyhelminthes</taxon>
        <taxon>Trematoda</taxon>
        <taxon>Digenea</taxon>
        <taxon>Plagiorchiida</taxon>
        <taxon>Troglotremata</taxon>
        <taxon>Troglotrematidae</taxon>
        <taxon>Paragonimus</taxon>
    </lineage>
</organism>
<keyword evidence="4" id="KW-1185">Reference proteome</keyword>
<feature type="region of interest" description="Disordered" evidence="1">
    <location>
        <begin position="1557"/>
        <end position="1595"/>
    </location>
</feature>
<evidence type="ECO:0000256" key="1">
    <source>
        <dbReference type="SAM" id="MobiDB-lite"/>
    </source>
</evidence>
<dbReference type="EMBL" id="LUCH01005394">
    <property type="protein sequence ID" value="KAF5398116.1"/>
    <property type="molecule type" value="Genomic_DNA"/>
</dbReference>
<comment type="caution">
    <text evidence="3">The sequence shown here is derived from an EMBL/GenBank/DDBJ whole genome shotgun (WGS) entry which is preliminary data.</text>
</comment>
<feature type="compositionally biased region" description="Basic and acidic residues" evidence="1">
    <location>
        <begin position="1946"/>
        <end position="1955"/>
    </location>
</feature>
<feature type="compositionally biased region" description="Low complexity" evidence="1">
    <location>
        <begin position="1174"/>
        <end position="1203"/>
    </location>
</feature>
<feature type="region of interest" description="Disordered" evidence="1">
    <location>
        <begin position="883"/>
        <end position="903"/>
    </location>
</feature>
<feature type="compositionally biased region" description="Low complexity" evidence="1">
    <location>
        <begin position="954"/>
        <end position="963"/>
    </location>
</feature>
<proteinExistence type="predicted"/>
<feature type="region of interest" description="Disordered" evidence="1">
    <location>
        <begin position="427"/>
        <end position="475"/>
    </location>
</feature>
<dbReference type="InterPro" id="IPR003151">
    <property type="entry name" value="PIK-rel_kinase_FAT"/>
</dbReference>
<feature type="compositionally biased region" description="Low complexity" evidence="1">
    <location>
        <begin position="1060"/>
        <end position="1089"/>
    </location>
</feature>
<feature type="region of interest" description="Disordered" evidence="1">
    <location>
        <begin position="2317"/>
        <end position="2372"/>
    </location>
</feature>
<gene>
    <name evidence="3" type="ORF">PHET_05828</name>
</gene>
<feature type="region of interest" description="Disordered" evidence="1">
    <location>
        <begin position="1907"/>
        <end position="1966"/>
    </location>
</feature>
<feature type="compositionally biased region" description="Low complexity" evidence="1">
    <location>
        <begin position="463"/>
        <end position="475"/>
    </location>
</feature>
<feature type="non-terminal residue" evidence="3">
    <location>
        <position position="1"/>
    </location>
</feature>
<dbReference type="InterPro" id="IPR046805">
    <property type="entry name" value="Tra1_ring"/>
</dbReference>
<sequence length="2873" mass="311635">AVDTSQNGNLSEASVLRALSQLEFTLRPDVWGTQNCELRLSFIDRYFVMDDATSIPGGTSTGPGGQSGLNISNVSVSSSASVSKSGPNASSATGAVGNLGAAQTTNLLMTLDVLRILFTSLESPTLLHNVKYFGPGLCSLLTRQLTNVRLIRSCSNLLRSILERFPADVSNRQKITTHAEFLDIYSATLKIIQESFTLYSENGPKPTLLARLQSAFLLFTATQVRTNPYAFVDRCIVQLVKLTRRLIPDVLSPGSGSVTPDSGASAQLTDLLITGLEVIKSRLNVVSNEMRKSAFGPDLCTILDRARDARLFRAVICILRDWINVPKSEEHFAPTAREKVHFFHKLWQAYPRWLELSPDVAREILECVYEVYVSGNLFKNHDLYLKLEQAFCCSLLAPFPDIREKFTSLYMEASQLRYPSAQVSRMQSESINPGHETSTSSLVGDEQPVGPDSSSSSPRPHTDVPGDPDVSDSASPSVYTSAPLVVRLLFLLVSCNWDEAHFRDGFWLPLFFDILLCDVDVSYPPILSTTSSCFVTPWSLPPRCSEAVVTPDQSDSENTTVLSCERSKLNYLLELQSSALKEASRVTFRDGFKGLLCLIHRSPALATHLFGQLWHQLWNGLLLRHTQSDARFCEPYHPPSTASVPGSCDAAMQDVNEEHVTNTDFTVVSNETSSGQNLSVNEIQCFAVPQLLHFLTSDQHVNPAEPQPSALGAFLEALMTTPDTALSYLPLPAISYIGSNYGQWHTVALFTESLCSEALKTNSSSDFIYNVSLPPADSSEPSSSCDLPTGAAALSLVSVYDSINDVDYLTAAWWYRLTMGSGSVGRPISVRSNAMLKCLEYAQHGHILRALESALDQLATSQSTGSSGSCSDNFGIPGGSASSNRAAAAASTRPTSSSPSTSTPLTYSAAYSQFSEHVNRSRLHEYCVRYLRQLGQWDSLESLASNAQTTGPYLSLSSSSGPLGSSGPGGPGSSSNSSSACGGSAYWGLKADAAWRRSDWSEVYSSLARLANECPRSELCRYSVIQGAACVAGRRTSGFTGSTPVPNNPDIDVYGSANLSTASGDSQSSTSGPTASSSGSINSATLSSGPSSSINPMISMLQASELESRRVMTTVLREWRRLPMIVTNQHVPLLQIAHRAVEVTEGNSLLAQYCGHLLGGTSFALSLAPGPSYSSSPAQTSSVSSTTTSGQSTGPSSTSTTTSLRMPLSQALHDYKTVFKSWHSRPPSISDDLGFWHDLFSWRQVVEETIISCHPHIQKFGPERTHLVAVCERELALNQLQLARGARKHRFPSIAQQHLDRYTRMNLPPLFEKTKQEIKLKMFEVRKDELLEGLELMEKTNIQQYEKKDRAKFFCYKAVFFSHFNKGDEATKNFGYATQMQDNIHKVWSIYGDFLENVYSSYPAAKREIAVSTTGIFAMQALMEAASVAGGFERRSRPDIAKCLWLLTLDDAKGQQRLARTFEERSSRVRPDAFLPWIPNLVASLLRPEGRFIVPALRGVVASHPTILYNSLRGLHHQLSTELQYDDKLGQLSHTETSNPSSFVRVLQSRITSAVGLHTEDADRKQSKGQHLSGTVSAGDNTGTPRRSGLSSSSAGSVAKIVSSITNIPLGSVATVSSNVSSQCNLMTSKKKKRVIVVMRGVEGERLSGSPSSPSLHKTVFDGTDVSDSAQRSEGLPKRVVVRGLDSADEGCEEITEDADEFEVDEEAEEPEIDREDIDPTVSKVTAVDAAAVGSNNPTAECDLNSALSDSEDCFKSRIKSAGTGCLSATVSESLHRINLLISQLRRRHPARLYAMDLFTNEIGGRLQPTWAEQLLAQLCSILDYLHQLAWAVVSPGRSWRIRNLQPLCVPTWLASEIRCIGTACGLTVPNMLAGNEGGQDEGVEEAQYVRGLTELSSLVGSPLSRVLKNRDRSNSSSDSEADHREAVKKTSKNRKHPLKSTSGRRPADASEKTARSSGTSFGRTPVQKVSAIQASVPPAYEEVERLFTTKLTADAMDDPWFRRTRERLSKEMSNLEDQPVLFVMERLTHSWIPLVEDYVARLPSRMHLTDYGARRLMELPGLVIGDPQSPTFSAGSSTAPHLILPSPSCFELPGESGLLQSVGGLLQSSTAHASYGHTPTSAASPVVINGTSPNSALQLVVAEFLPHVARVRCSPGRLSPPARRLGIRASNGRVFYYDLACLGNPITFGTAAVQLASIAGARTCDLIAARGRASTMGSVTTDGFCVSAYNSWRQGGPLQLFQMINDILSGQAESAKRRLSLFVPRFMEVGPCGLCITEVGASAPAASVGSVSAHPLPSANPVSARGLTILARPPPLVSTYNQSSNETGPSCTSTGRPPSWALPFAPSEDLRSTSEQGPVKPPLPVPPPGPLPALLTSGSGLLSNVSVGGSSAVAAEASGRPCGLEGGCHPTAVSLFGVLEQACASWINQPVESNASAQLESDGSSSTGLQYAAGAREMILMYYEQLSHMKKHSMKSKNTASFLGKLFRYLSEKIPPHPYVKSPLISALRSLTYRNIYPNEQTDVLSPEVPRASLLQRWAANRMWDAESYWLFRHTVASHLGLIGLVEQLFHLTPLHPGCLVLDPRSGRAEARHFRFTLPPNQLPVTDPVSPTPSQHQQPSHPSHSSSTDKCASGSSQLTFCFAQAMMLRMHNSPDQTLSSSDVDFAHYWPIAPNPVPFRLTPNLAGFVCLPGAPAHVGPLAASFAVAAQALSNAQRSHCLGGLYRTLLRGDYILWHRGRQAAVHAFQLLLGGQSWVADSLSSSGDSDSDEAEPGWKRKKKLFDELGVSSVRSATTEREHSDHPTLDTGTALVPDLTNEHLIQLITLTVDAMNSSLKVTSDYSGREPNAWSFIRAAVDPSNLTQMNPDWLPWL</sequence>
<feature type="compositionally biased region" description="Polar residues" evidence="1">
    <location>
        <begin position="2319"/>
        <end position="2337"/>
    </location>
</feature>
<evidence type="ECO:0000313" key="3">
    <source>
        <dbReference type="EMBL" id="KAF5398116.1"/>
    </source>
</evidence>
<dbReference type="Pfam" id="PF20206">
    <property type="entry name" value="Tra1_ring"/>
    <property type="match status" value="1"/>
</dbReference>
<feature type="compositionally biased region" description="Polar residues" evidence="1">
    <location>
        <begin position="427"/>
        <end position="442"/>
    </location>
</feature>
<feature type="region of interest" description="Disordered" evidence="1">
    <location>
        <begin position="2598"/>
        <end position="2632"/>
    </location>
</feature>
<feature type="domain" description="PIK-related kinase FAT" evidence="2">
    <location>
        <begin position="1211"/>
        <end position="1445"/>
    </location>
</feature>
<feature type="compositionally biased region" description="Low complexity" evidence="1">
    <location>
        <begin position="2613"/>
        <end position="2629"/>
    </location>
</feature>
<evidence type="ECO:0000313" key="4">
    <source>
        <dbReference type="Proteomes" id="UP000748531"/>
    </source>
</evidence>
<dbReference type="OrthoDB" id="5570127at2759"/>
<protein>
    <recommendedName>
        <fullName evidence="2">PIK-related kinase FAT domain-containing protein</fullName>
    </recommendedName>
</protein>
<feature type="compositionally biased region" description="Pro residues" evidence="1">
    <location>
        <begin position="2360"/>
        <end position="2372"/>
    </location>
</feature>